<sequence length="941" mass="104170">HLPEAPPAVQAHRNFPHRPAGARPNLVAGAQALLRHFNQACLAGWCSTSCRPTCRPIRHCHSPIPRRRRNANREESLRCLGIAKTALASGDAKKAERLLRKACRLDAVDGCPEAKRLLEQLLSNSGSHGRATVECAGRRWRCRRRRTSSGSGHPERQFTEEQASGVARIRKAKDYYEILGVAKDATDDDLKRSYRKLALKRPAPRKHLRQLETPIASWPTPPSGSATIYYGSEEEQQATRRHSNGRGYYYDDYSRGFEADVSPEEIFNMFFGGGFPTYEMRQRRPGGINGTTAARLAKRPFAPIFLLMLMSVLSGLMHRDPWYSLSANNAYSDVRHTRHSKVPYYVKPNFRSEFTGNLGQLEAEIEDDFFHTLRVKCYRERSYKESMQFRAKYYHDKEAYAIASKLTTPHCDMLNRARSKVPSPRLRPQPISEPDSRWRPAAGCLFEIGLRPGCLRCGAMMALRCWRRCRLSRSFSQLNWMIELARHQVEAERSTTCGLSRAGDAWTAGLSDQAIGTEAKMLELNTASPGRSYRFDIYRFRVGDSQAEIFLGAKKSINYLISILRLGLKARGGGPATAYSVAEMSNINRLALNDANKDLLVELNVLSVVKLMLDSPEAQDVQEGLEILFTLSFSQRAARAHQDGVQGHIERLHGAVSSSRQLNGLAFRLLGGQRSGGEAASRRAVPSGHDQLQSPASKQQVERLHAACAEYAWKCGKKLIPVLMEPKYKATGWLGMLLGTQLYFDLTESKYPFEEKFSQLLPAIQSCLDAAEAQSPPPQQHRLPTPVPPLPPIAASGTVAAAPSAPTTAAATIPAAAVSDNFEAWDTARVARWCSECGLPHQVADMRLTGARAALPAGRHGSVAGVLSAACWSDTSALTACTTWPPCHGPGGEPAVHQQQPLLRGQGGCPRRPRPPSALRRRCLPWAIVQQCGLRDWTAGC</sequence>
<dbReference type="InterPro" id="IPR001623">
    <property type="entry name" value="DnaJ_domain"/>
</dbReference>
<evidence type="ECO:0000256" key="4">
    <source>
        <dbReference type="ARBA" id="ARBA00023136"/>
    </source>
</evidence>
<keyword evidence="2" id="KW-0812">Transmembrane</keyword>
<proteinExistence type="predicted"/>
<protein>
    <submittedName>
        <fullName evidence="8">J domain-containing protein</fullName>
    </submittedName>
</protein>
<keyword evidence="7" id="KW-1185">Reference proteome</keyword>
<feature type="domain" description="J" evidence="6">
    <location>
        <begin position="174"/>
        <end position="254"/>
    </location>
</feature>
<evidence type="ECO:0000256" key="2">
    <source>
        <dbReference type="ARBA" id="ARBA00022692"/>
    </source>
</evidence>
<evidence type="ECO:0000313" key="8">
    <source>
        <dbReference type="WBParaSite" id="maker-unitig_44916-snap-gene-0.2-mRNA-1"/>
    </source>
</evidence>
<dbReference type="SUPFAM" id="SSF46565">
    <property type="entry name" value="Chaperone J-domain"/>
    <property type="match status" value="1"/>
</dbReference>
<dbReference type="Gene3D" id="1.10.287.110">
    <property type="entry name" value="DnaJ domain"/>
    <property type="match status" value="1"/>
</dbReference>
<dbReference type="Pfam" id="PF09320">
    <property type="entry name" value="DUF1977"/>
    <property type="match status" value="1"/>
</dbReference>
<dbReference type="AlphaFoldDB" id="A0A1I8FQY9"/>
<dbReference type="GO" id="GO:0005789">
    <property type="term" value="C:endoplasmic reticulum membrane"/>
    <property type="evidence" value="ECO:0007669"/>
    <property type="project" value="TreeGrafter"/>
</dbReference>
<dbReference type="InterPro" id="IPR036869">
    <property type="entry name" value="J_dom_sf"/>
</dbReference>
<feature type="region of interest" description="Disordered" evidence="5">
    <location>
        <begin position="678"/>
        <end position="698"/>
    </location>
</feature>
<dbReference type="PANTHER" id="PTHR43908:SF3">
    <property type="entry name" value="AT29763P-RELATED"/>
    <property type="match status" value="1"/>
</dbReference>
<evidence type="ECO:0000256" key="3">
    <source>
        <dbReference type="ARBA" id="ARBA00022989"/>
    </source>
</evidence>
<dbReference type="InterPro" id="IPR015399">
    <property type="entry name" value="DUF1977_DnaJ-like"/>
</dbReference>
<accession>A0A1I8FQY9</accession>
<keyword evidence="3" id="KW-1133">Transmembrane helix</keyword>
<dbReference type="WBParaSite" id="maker-unitig_44916-snap-gene-0.2-mRNA-1">
    <property type="protein sequence ID" value="maker-unitig_44916-snap-gene-0.2-mRNA-1"/>
    <property type="gene ID" value="maker-unitig_44916-snap-gene-0.2"/>
</dbReference>
<evidence type="ECO:0000256" key="1">
    <source>
        <dbReference type="ARBA" id="ARBA00004167"/>
    </source>
</evidence>
<dbReference type="GO" id="GO:0030544">
    <property type="term" value="F:Hsp70 protein binding"/>
    <property type="evidence" value="ECO:0007669"/>
    <property type="project" value="TreeGrafter"/>
</dbReference>
<evidence type="ECO:0000259" key="6">
    <source>
        <dbReference type="PROSITE" id="PS50076"/>
    </source>
</evidence>
<evidence type="ECO:0000313" key="7">
    <source>
        <dbReference type="Proteomes" id="UP000095280"/>
    </source>
</evidence>
<comment type="subcellular location">
    <subcellularLocation>
        <location evidence="1">Membrane</location>
        <topology evidence="1">Single-pass membrane protein</topology>
    </subcellularLocation>
</comment>
<dbReference type="CDD" id="cd06257">
    <property type="entry name" value="DnaJ"/>
    <property type="match status" value="1"/>
</dbReference>
<dbReference type="InterPro" id="IPR051100">
    <property type="entry name" value="DnaJ_subfamily_B/C"/>
</dbReference>
<feature type="region of interest" description="Disordered" evidence="5">
    <location>
        <begin position="1"/>
        <end position="21"/>
    </location>
</feature>
<dbReference type="PANTHER" id="PTHR43908">
    <property type="entry name" value="AT29763P-RELATED"/>
    <property type="match status" value="1"/>
</dbReference>
<dbReference type="Pfam" id="PF00226">
    <property type="entry name" value="DnaJ"/>
    <property type="match status" value="1"/>
</dbReference>
<dbReference type="Proteomes" id="UP000095280">
    <property type="component" value="Unplaced"/>
</dbReference>
<dbReference type="PROSITE" id="PS50076">
    <property type="entry name" value="DNAJ_2"/>
    <property type="match status" value="1"/>
</dbReference>
<dbReference type="GO" id="GO:0071218">
    <property type="term" value="P:cellular response to misfolded protein"/>
    <property type="evidence" value="ECO:0007669"/>
    <property type="project" value="TreeGrafter"/>
</dbReference>
<keyword evidence="4" id="KW-0472">Membrane</keyword>
<reference evidence="8" key="1">
    <citation type="submission" date="2016-11" db="UniProtKB">
        <authorList>
            <consortium name="WormBaseParasite"/>
        </authorList>
    </citation>
    <scope>IDENTIFICATION</scope>
</reference>
<evidence type="ECO:0000256" key="5">
    <source>
        <dbReference type="SAM" id="MobiDB-lite"/>
    </source>
</evidence>
<name>A0A1I8FQY9_9PLAT</name>
<organism evidence="7 8">
    <name type="scientific">Macrostomum lignano</name>
    <dbReference type="NCBI Taxonomy" id="282301"/>
    <lineage>
        <taxon>Eukaryota</taxon>
        <taxon>Metazoa</taxon>
        <taxon>Spiralia</taxon>
        <taxon>Lophotrochozoa</taxon>
        <taxon>Platyhelminthes</taxon>
        <taxon>Rhabditophora</taxon>
        <taxon>Macrostomorpha</taxon>
        <taxon>Macrostomida</taxon>
        <taxon>Macrostomidae</taxon>
        <taxon>Macrostomum</taxon>
    </lineage>
</organism>